<dbReference type="SUPFAM" id="SSF56349">
    <property type="entry name" value="DNA breaking-rejoining enzymes"/>
    <property type="match status" value="1"/>
</dbReference>
<dbReference type="Pfam" id="PF17293">
    <property type="entry name" value="Arm-DNA-bind_5"/>
    <property type="match status" value="1"/>
</dbReference>
<evidence type="ECO:0008006" key="10">
    <source>
        <dbReference type="Google" id="ProtNLM"/>
    </source>
</evidence>
<evidence type="ECO:0000256" key="5">
    <source>
        <dbReference type="PROSITE-ProRule" id="PRU01248"/>
    </source>
</evidence>
<keyword evidence="4" id="KW-0233">DNA recombination</keyword>
<dbReference type="InterPro" id="IPR011010">
    <property type="entry name" value="DNA_brk_join_enz"/>
</dbReference>
<keyword evidence="3 5" id="KW-0238">DNA-binding</keyword>
<feature type="domain" description="Core-binding (CB)" evidence="7">
    <location>
        <begin position="117"/>
        <end position="202"/>
    </location>
</feature>
<dbReference type="GO" id="GO:0003677">
    <property type="term" value="F:DNA binding"/>
    <property type="evidence" value="ECO:0007669"/>
    <property type="project" value="UniProtKB-UniRule"/>
</dbReference>
<comment type="similarity">
    <text evidence="1">Belongs to the 'phage' integrase family.</text>
</comment>
<evidence type="ECO:0000313" key="9">
    <source>
        <dbReference type="Proteomes" id="UP000249645"/>
    </source>
</evidence>
<dbReference type="GO" id="GO:0015074">
    <property type="term" value="P:DNA integration"/>
    <property type="evidence" value="ECO:0007669"/>
    <property type="project" value="UniProtKB-KW"/>
</dbReference>
<dbReference type="Gene3D" id="1.10.150.130">
    <property type="match status" value="1"/>
</dbReference>
<name>A0A2W5FEH9_9SPHI</name>
<protein>
    <recommendedName>
        <fullName evidence="10">Integrase family protein</fullName>
    </recommendedName>
</protein>
<keyword evidence="2" id="KW-0229">DNA integration</keyword>
<dbReference type="CDD" id="cd01185">
    <property type="entry name" value="INTN1_C_like"/>
    <property type="match status" value="1"/>
</dbReference>
<comment type="caution">
    <text evidence="8">The sequence shown here is derived from an EMBL/GenBank/DDBJ whole genome shotgun (WGS) entry which is preliminary data.</text>
</comment>
<dbReference type="InterPro" id="IPR035386">
    <property type="entry name" value="Arm-DNA-bind_5"/>
</dbReference>
<evidence type="ECO:0000256" key="4">
    <source>
        <dbReference type="ARBA" id="ARBA00023172"/>
    </source>
</evidence>
<gene>
    <name evidence="8" type="ORF">DI598_01610</name>
</gene>
<proteinExistence type="inferred from homology"/>
<dbReference type="PROSITE" id="PS51900">
    <property type="entry name" value="CB"/>
    <property type="match status" value="1"/>
</dbReference>
<dbReference type="EMBL" id="QFOI01000013">
    <property type="protein sequence ID" value="PZP52080.1"/>
    <property type="molecule type" value="Genomic_DNA"/>
</dbReference>
<dbReference type="Pfam" id="PF13102">
    <property type="entry name" value="Phage_int_SAM_5"/>
    <property type="match status" value="1"/>
</dbReference>
<dbReference type="InterPro" id="IPR010998">
    <property type="entry name" value="Integrase_recombinase_N"/>
</dbReference>
<dbReference type="InterPro" id="IPR013762">
    <property type="entry name" value="Integrase-like_cat_sf"/>
</dbReference>
<evidence type="ECO:0000313" key="8">
    <source>
        <dbReference type="EMBL" id="PZP52080.1"/>
    </source>
</evidence>
<reference evidence="8 9" key="1">
    <citation type="submission" date="2017-11" db="EMBL/GenBank/DDBJ databases">
        <title>Infants hospitalized years apart are colonized by the same room-sourced microbial strains.</title>
        <authorList>
            <person name="Brooks B."/>
            <person name="Olm M.R."/>
            <person name="Firek B.A."/>
            <person name="Baker R."/>
            <person name="Thomas B.C."/>
            <person name="Morowitz M.J."/>
            <person name="Banfield J.F."/>
        </authorList>
    </citation>
    <scope>NUCLEOTIDE SEQUENCE [LARGE SCALE GENOMIC DNA]</scope>
    <source>
        <strain evidence="8">S2_009_000_R2_76</strain>
    </source>
</reference>
<dbReference type="InterPro" id="IPR050090">
    <property type="entry name" value="Tyrosine_recombinase_XerCD"/>
</dbReference>
<sequence>MEIPEPRFYLKQPSSIEKTLISMQVKYCGQRVFISTGEKIAPSEWSFEKQRAIVTRRNLTASAVNMAIDKISMEFKNAFFDLLREFDIPPAKVVTDKLLQKIDESYISLLEKPVEKVTLMKFISQYIDECKGSKSVGTIKTYVTTQRHLEAFALLKNKKIDFEDITLGWRSGFVQYLQGLNMARNTEGKHIKNIKVFMNEATERGINTNLDFRSRKFIKPTEEVDKVFLTEEELQKLLDLNLEKGDKKDIVRDLFIISCYTSLRYSDLINIRQENIKEATIEMRTQKTGEDVIIPISKKVRNIFDKYDSQLPKAPCNQIFNSLLKDVCRLAGLTEAVTITKTVAGVKQTKTFEKYELISCHTGRRSMISNCILEGVPTSSIMLISAHKSLKVFQKYVRITKQQNADVLQHNIFFNR</sequence>
<accession>A0A2W5FEH9</accession>
<dbReference type="Pfam" id="PF00589">
    <property type="entry name" value="Phage_integrase"/>
    <property type="match status" value="1"/>
</dbReference>
<dbReference type="PROSITE" id="PS51898">
    <property type="entry name" value="TYR_RECOMBINASE"/>
    <property type="match status" value="1"/>
</dbReference>
<dbReference type="Gene3D" id="1.10.443.10">
    <property type="entry name" value="Intergrase catalytic core"/>
    <property type="match status" value="1"/>
</dbReference>
<dbReference type="InterPro" id="IPR002104">
    <property type="entry name" value="Integrase_catalytic"/>
</dbReference>
<evidence type="ECO:0000259" key="6">
    <source>
        <dbReference type="PROSITE" id="PS51898"/>
    </source>
</evidence>
<dbReference type="AlphaFoldDB" id="A0A2W5FEH9"/>
<dbReference type="PANTHER" id="PTHR30349">
    <property type="entry name" value="PHAGE INTEGRASE-RELATED"/>
    <property type="match status" value="1"/>
</dbReference>
<dbReference type="PANTHER" id="PTHR30349:SF64">
    <property type="entry name" value="PROPHAGE INTEGRASE INTD-RELATED"/>
    <property type="match status" value="1"/>
</dbReference>
<evidence type="ECO:0000256" key="2">
    <source>
        <dbReference type="ARBA" id="ARBA00022908"/>
    </source>
</evidence>
<dbReference type="InterPro" id="IPR025269">
    <property type="entry name" value="SAM-like_dom"/>
</dbReference>
<organism evidence="8 9">
    <name type="scientific">Pseudopedobacter saltans</name>
    <dbReference type="NCBI Taxonomy" id="151895"/>
    <lineage>
        <taxon>Bacteria</taxon>
        <taxon>Pseudomonadati</taxon>
        <taxon>Bacteroidota</taxon>
        <taxon>Sphingobacteriia</taxon>
        <taxon>Sphingobacteriales</taxon>
        <taxon>Sphingobacteriaceae</taxon>
        <taxon>Pseudopedobacter</taxon>
    </lineage>
</organism>
<dbReference type="GO" id="GO:0006310">
    <property type="term" value="P:DNA recombination"/>
    <property type="evidence" value="ECO:0007669"/>
    <property type="project" value="UniProtKB-KW"/>
</dbReference>
<dbReference type="InterPro" id="IPR044068">
    <property type="entry name" value="CB"/>
</dbReference>
<evidence type="ECO:0000256" key="3">
    <source>
        <dbReference type="ARBA" id="ARBA00023125"/>
    </source>
</evidence>
<evidence type="ECO:0000256" key="1">
    <source>
        <dbReference type="ARBA" id="ARBA00008857"/>
    </source>
</evidence>
<feature type="domain" description="Tyr recombinase" evidence="6">
    <location>
        <begin position="224"/>
        <end position="409"/>
    </location>
</feature>
<evidence type="ECO:0000259" key="7">
    <source>
        <dbReference type="PROSITE" id="PS51900"/>
    </source>
</evidence>
<dbReference type="Proteomes" id="UP000249645">
    <property type="component" value="Unassembled WGS sequence"/>
</dbReference>